<dbReference type="PANTHER" id="PTHR43194">
    <property type="entry name" value="HYDROLASE ALPHA/BETA FOLD FAMILY"/>
    <property type="match status" value="1"/>
</dbReference>
<comment type="caution">
    <text evidence="2">The sequence shown here is derived from an EMBL/GenBank/DDBJ whole genome shotgun (WGS) entry which is preliminary data.</text>
</comment>
<keyword evidence="3" id="KW-1185">Reference proteome</keyword>
<name>A0A2A9DY88_9MICO</name>
<evidence type="ECO:0000313" key="3">
    <source>
        <dbReference type="Proteomes" id="UP000221369"/>
    </source>
</evidence>
<dbReference type="InterPro" id="IPR000073">
    <property type="entry name" value="AB_hydrolase_1"/>
</dbReference>
<evidence type="ECO:0000313" key="2">
    <source>
        <dbReference type="EMBL" id="PFG30899.1"/>
    </source>
</evidence>
<evidence type="ECO:0000259" key="1">
    <source>
        <dbReference type="Pfam" id="PF12697"/>
    </source>
</evidence>
<dbReference type="EMBL" id="PDJE01000001">
    <property type="protein sequence ID" value="PFG30899.1"/>
    <property type="molecule type" value="Genomic_DNA"/>
</dbReference>
<dbReference type="RefSeq" id="WP_098407308.1">
    <property type="nucleotide sequence ID" value="NZ_PDJE01000001.1"/>
</dbReference>
<reference evidence="2 3" key="1">
    <citation type="submission" date="2017-10" db="EMBL/GenBank/DDBJ databases">
        <title>Sequencing the genomes of 1000 actinobacteria strains.</title>
        <authorList>
            <person name="Klenk H.-P."/>
        </authorList>
    </citation>
    <scope>NUCLEOTIDE SEQUENCE [LARGE SCALE GENOMIC DNA]</scope>
    <source>
        <strain evidence="2 3">DSM 21798</strain>
    </source>
</reference>
<dbReference type="Gene3D" id="3.40.50.1820">
    <property type="entry name" value="alpha/beta hydrolase"/>
    <property type="match status" value="1"/>
</dbReference>
<dbReference type="InterPro" id="IPR050228">
    <property type="entry name" value="Carboxylesterase_BioH"/>
</dbReference>
<dbReference type="AlphaFoldDB" id="A0A2A9DY88"/>
<dbReference type="Pfam" id="PF12697">
    <property type="entry name" value="Abhydrolase_6"/>
    <property type="match status" value="1"/>
</dbReference>
<dbReference type="PANTHER" id="PTHR43194:SF2">
    <property type="entry name" value="PEROXISOMAL MEMBRANE PROTEIN LPX1"/>
    <property type="match status" value="1"/>
</dbReference>
<dbReference type="InterPro" id="IPR029058">
    <property type="entry name" value="AB_hydrolase_fold"/>
</dbReference>
<protein>
    <submittedName>
        <fullName evidence="2">Pimeloyl-ACP methyl ester carboxylesterase</fullName>
    </submittedName>
</protein>
<accession>A0A2A9DY88</accession>
<proteinExistence type="predicted"/>
<feature type="domain" description="AB hydrolase-1" evidence="1">
    <location>
        <begin position="57"/>
        <end position="288"/>
    </location>
</feature>
<dbReference type="Proteomes" id="UP000221369">
    <property type="component" value="Unassembled WGS sequence"/>
</dbReference>
<sequence>MNRVDDADDEFRFREEEAVEFGIPLPLQAAARASTNDAEHRRVSFIRYGDGRPVVTFLHGAALNAHTWDATAAALGTPAVALDLPGHGCSEWRDDADYRPETLAASLSSVIRGFAGPRLLVGQSLGGLTSALIAAEDPATAGLILVDITPGVSADETSPVAAFLAGPTDFARRDDVVEAARSAGIGVSRESVARGVALNTCVRDDGRVVFTHHLGNLSGMSPSLRWDPERLWRVLGDVAVPVWLVRARRGLVSDERVREFTGRLPRAHVIELDTGHNVQEDDPVALARVITDVLSSLEESSRTSELPEARA</sequence>
<organism evidence="2 3">
    <name type="scientific">Paramicrobacterium agarici</name>
    <dbReference type="NCBI Taxonomy" id="630514"/>
    <lineage>
        <taxon>Bacteria</taxon>
        <taxon>Bacillati</taxon>
        <taxon>Actinomycetota</taxon>
        <taxon>Actinomycetes</taxon>
        <taxon>Micrococcales</taxon>
        <taxon>Microbacteriaceae</taxon>
        <taxon>Paramicrobacterium</taxon>
    </lineage>
</organism>
<dbReference type="GO" id="GO:0003824">
    <property type="term" value="F:catalytic activity"/>
    <property type="evidence" value="ECO:0007669"/>
    <property type="project" value="UniProtKB-ARBA"/>
</dbReference>
<dbReference type="SUPFAM" id="SSF53474">
    <property type="entry name" value="alpha/beta-Hydrolases"/>
    <property type="match status" value="1"/>
</dbReference>
<gene>
    <name evidence="2" type="ORF">ATJ78_1841</name>
</gene>